<keyword evidence="2" id="KW-0808">Transferase</keyword>
<dbReference type="PANTHER" id="PTHR43591">
    <property type="entry name" value="METHYLTRANSFERASE"/>
    <property type="match status" value="1"/>
</dbReference>
<gene>
    <name evidence="2" type="ORF">Tchl_0514</name>
</gene>
<dbReference type="GO" id="GO:0032259">
    <property type="term" value="P:methylation"/>
    <property type="evidence" value="ECO:0007669"/>
    <property type="project" value="UniProtKB-KW"/>
</dbReference>
<dbReference type="KEGG" id="tcl:Tchl_0514"/>
<evidence type="ECO:0000256" key="1">
    <source>
        <dbReference type="SAM" id="MobiDB-lite"/>
    </source>
</evidence>
<keyword evidence="2" id="KW-0489">Methyltransferase</keyword>
<proteinExistence type="predicted"/>
<dbReference type="Gene3D" id="3.40.50.150">
    <property type="entry name" value="Vaccinia Virus protein VP39"/>
    <property type="match status" value="1"/>
</dbReference>
<dbReference type="PANTHER" id="PTHR43591:SF99">
    <property type="entry name" value="OS06G0646000 PROTEIN"/>
    <property type="match status" value="1"/>
</dbReference>
<dbReference type="Proteomes" id="UP000185739">
    <property type="component" value="Chromosome"/>
</dbReference>
<reference evidence="2 3" key="1">
    <citation type="submission" date="2016-12" db="EMBL/GenBank/DDBJ databases">
        <title>Complete genome sequence of Thauera chlorobenzoica, a Betaproteobacterium degrading haloaromatics anaerobically to CO2 and halides.</title>
        <authorList>
            <person name="Goris T."/>
            <person name="Mergelsberg M."/>
            <person name="Boll M."/>
        </authorList>
    </citation>
    <scope>NUCLEOTIDE SEQUENCE [LARGE SCALE GENOMIC DNA]</scope>
    <source>
        <strain evidence="2 3">3CB1</strain>
    </source>
</reference>
<sequence>MTPQARPSPADPSAPTAAQAPRPEATPGFDARRFKAMERAGFNRIAARYADGAHLRAGLAAALLDAADLAPGQRVLDLASGPGLLAGAAARRVAPGGRVLATDIAEAMLAEGARRCAGETAPPAFAAADAEHLCLPDACMERVLAGLALFIFPHPRHALTEIHRVLVPGGLVALSVWGPRPSVPLIHRAQDCIARLLPPPRVPRPSVFRFGEPAALEDALAAAGFHDIDIRPCTFTCCFDDADAYWQAFLDLAGGVAEALGRLPETTRQALRAAITDDLEPFRDDSGRYRLPARTLIATARRPR</sequence>
<dbReference type="SUPFAM" id="SSF53335">
    <property type="entry name" value="S-adenosyl-L-methionine-dependent methyltransferases"/>
    <property type="match status" value="1"/>
</dbReference>
<protein>
    <submittedName>
        <fullName evidence="2">Methyltransferase type 11</fullName>
    </submittedName>
</protein>
<dbReference type="STRING" id="96773.Tchl_0514"/>
<dbReference type="OrthoDB" id="529208at2"/>
<dbReference type="AlphaFoldDB" id="A0A1H5W5I9"/>
<dbReference type="Pfam" id="PF13649">
    <property type="entry name" value="Methyltransf_25"/>
    <property type="match status" value="1"/>
</dbReference>
<dbReference type="GO" id="GO:0008168">
    <property type="term" value="F:methyltransferase activity"/>
    <property type="evidence" value="ECO:0007669"/>
    <property type="project" value="UniProtKB-KW"/>
</dbReference>
<feature type="region of interest" description="Disordered" evidence="1">
    <location>
        <begin position="1"/>
        <end position="28"/>
    </location>
</feature>
<evidence type="ECO:0000313" key="3">
    <source>
        <dbReference type="Proteomes" id="UP000185739"/>
    </source>
</evidence>
<dbReference type="CDD" id="cd02440">
    <property type="entry name" value="AdoMet_MTases"/>
    <property type="match status" value="1"/>
</dbReference>
<organism evidence="2 3">
    <name type="scientific">Thauera chlorobenzoica</name>
    <dbReference type="NCBI Taxonomy" id="96773"/>
    <lineage>
        <taxon>Bacteria</taxon>
        <taxon>Pseudomonadati</taxon>
        <taxon>Pseudomonadota</taxon>
        <taxon>Betaproteobacteria</taxon>
        <taxon>Rhodocyclales</taxon>
        <taxon>Zoogloeaceae</taxon>
        <taxon>Thauera</taxon>
    </lineage>
</organism>
<dbReference type="EMBL" id="CP018839">
    <property type="protein sequence ID" value="APR03385.1"/>
    <property type="molecule type" value="Genomic_DNA"/>
</dbReference>
<keyword evidence="3" id="KW-1185">Reference proteome</keyword>
<evidence type="ECO:0000313" key="2">
    <source>
        <dbReference type="EMBL" id="APR03385.1"/>
    </source>
</evidence>
<accession>A0A1H5W5I9</accession>
<dbReference type="InterPro" id="IPR029063">
    <property type="entry name" value="SAM-dependent_MTases_sf"/>
</dbReference>
<dbReference type="RefSeq" id="WP_083945124.1">
    <property type="nucleotide sequence ID" value="NZ_CP018839.1"/>
</dbReference>
<dbReference type="InterPro" id="IPR041698">
    <property type="entry name" value="Methyltransf_25"/>
</dbReference>
<name>A0A1H5W5I9_9RHOO</name>
<feature type="compositionally biased region" description="Low complexity" evidence="1">
    <location>
        <begin position="1"/>
        <end position="21"/>
    </location>
</feature>